<dbReference type="EMBL" id="MCFG01000326">
    <property type="protein sequence ID" value="ORX75979.1"/>
    <property type="molecule type" value="Genomic_DNA"/>
</dbReference>
<gene>
    <name evidence="1" type="ORF">BCR32DRAFT_284693</name>
</gene>
<proteinExistence type="predicted"/>
<sequence>MEWNCSILNTTVANKFFSCSAKIFLLHHHIHSYSKTLFNVAVTLPENGNLLPQNATFCSGPYEGYKSHVLEIPKYCKDASDKSDECNKQRLNIERDCVLAIDC</sequence>
<reference evidence="1 2" key="1">
    <citation type="submission" date="2016-08" db="EMBL/GenBank/DDBJ databases">
        <title>A Parts List for Fungal Cellulosomes Revealed by Comparative Genomics.</title>
        <authorList>
            <consortium name="DOE Joint Genome Institute"/>
            <person name="Haitjema C.H."/>
            <person name="Gilmore S.P."/>
            <person name="Henske J.K."/>
            <person name="Solomon K.V."/>
            <person name="De Groot R."/>
            <person name="Kuo A."/>
            <person name="Mondo S.J."/>
            <person name="Salamov A.A."/>
            <person name="Labutti K."/>
            <person name="Zhao Z."/>
            <person name="Chiniquy J."/>
            <person name="Barry K."/>
            <person name="Brewer H.M."/>
            <person name="Purvine S.O."/>
            <person name="Wright A.T."/>
            <person name="Boxma B."/>
            <person name="Van Alen T."/>
            <person name="Hackstein J.H."/>
            <person name="Baker S.E."/>
            <person name="Grigoriev I.V."/>
            <person name="O'Malley M.A."/>
        </authorList>
    </citation>
    <scope>NUCLEOTIDE SEQUENCE [LARGE SCALE GENOMIC DNA]</scope>
    <source>
        <strain evidence="1 2">S4</strain>
    </source>
</reference>
<keyword evidence="2" id="KW-1185">Reference proteome</keyword>
<organism evidence="1 2">
    <name type="scientific">Anaeromyces robustus</name>
    <dbReference type="NCBI Taxonomy" id="1754192"/>
    <lineage>
        <taxon>Eukaryota</taxon>
        <taxon>Fungi</taxon>
        <taxon>Fungi incertae sedis</taxon>
        <taxon>Chytridiomycota</taxon>
        <taxon>Chytridiomycota incertae sedis</taxon>
        <taxon>Neocallimastigomycetes</taxon>
        <taxon>Neocallimastigales</taxon>
        <taxon>Neocallimastigaceae</taxon>
        <taxon>Anaeromyces</taxon>
    </lineage>
</organism>
<name>A0A1Y1WR20_9FUNG</name>
<accession>A0A1Y1WR20</accession>
<comment type="caution">
    <text evidence="1">The sequence shown here is derived from an EMBL/GenBank/DDBJ whole genome shotgun (WGS) entry which is preliminary data.</text>
</comment>
<dbReference type="AlphaFoldDB" id="A0A1Y1WR20"/>
<evidence type="ECO:0000313" key="2">
    <source>
        <dbReference type="Proteomes" id="UP000193944"/>
    </source>
</evidence>
<protein>
    <submittedName>
        <fullName evidence="1">Uncharacterized protein</fullName>
    </submittedName>
</protein>
<dbReference type="Proteomes" id="UP000193944">
    <property type="component" value="Unassembled WGS sequence"/>
</dbReference>
<evidence type="ECO:0000313" key="1">
    <source>
        <dbReference type="EMBL" id="ORX75979.1"/>
    </source>
</evidence>
<reference evidence="1 2" key="2">
    <citation type="submission" date="2016-08" db="EMBL/GenBank/DDBJ databases">
        <title>Pervasive Adenine N6-methylation of Active Genes in Fungi.</title>
        <authorList>
            <consortium name="DOE Joint Genome Institute"/>
            <person name="Mondo S.J."/>
            <person name="Dannebaum R.O."/>
            <person name="Kuo R.C."/>
            <person name="Labutti K."/>
            <person name="Haridas S."/>
            <person name="Kuo A."/>
            <person name="Salamov A."/>
            <person name="Ahrendt S.R."/>
            <person name="Lipzen A."/>
            <person name="Sullivan W."/>
            <person name="Andreopoulos W.B."/>
            <person name="Clum A."/>
            <person name="Lindquist E."/>
            <person name="Daum C."/>
            <person name="Ramamoorthy G.K."/>
            <person name="Gryganskyi A."/>
            <person name="Culley D."/>
            <person name="Magnuson J.K."/>
            <person name="James T.Y."/>
            <person name="O'Malley M.A."/>
            <person name="Stajich J.E."/>
            <person name="Spatafora J.W."/>
            <person name="Visel A."/>
            <person name="Grigoriev I.V."/>
        </authorList>
    </citation>
    <scope>NUCLEOTIDE SEQUENCE [LARGE SCALE GENOMIC DNA]</scope>
    <source>
        <strain evidence="1 2">S4</strain>
    </source>
</reference>